<accession>A0A2P2IKF7</accession>
<keyword evidence="1" id="KW-0812">Transmembrane</keyword>
<keyword evidence="1" id="KW-1133">Transmembrane helix</keyword>
<feature type="transmembrane region" description="Helical" evidence="1">
    <location>
        <begin position="20"/>
        <end position="40"/>
    </location>
</feature>
<sequence length="54" mass="6118">MVLDKLLGRSSLLLGDIGKSFFVHLAIQILFTFIAARILPPRRCPRLVSRLKLL</sequence>
<organism evidence="2">
    <name type="scientific">Rhizophora mucronata</name>
    <name type="common">Asiatic mangrove</name>
    <dbReference type="NCBI Taxonomy" id="61149"/>
    <lineage>
        <taxon>Eukaryota</taxon>
        <taxon>Viridiplantae</taxon>
        <taxon>Streptophyta</taxon>
        <taxon>Embryophyta</taxon>
        <taxon>Tracheophyta</taxon>
        <taxon>Spermatophyta</taxon>
        <taxon>Magnoliopsida</taxon>
        <taxon>eudicotyledons</taxon>
        <taxon>Gunneridae</taxon>
        <taxon>Pentapetalae</taxon>
        <taxon>rosids</taxon>
        <taxon>fabids</taxon>
        <taxon>Malpighiales</taxon>
        <taxon>Rhizophoraceae</taxon>
        <taxon>Rhizophora</taxon>
    </lineage>
</organism>
<protein>
    <submittedName>
        <fullName evidence="2">Serine/threonine-protein kinase 38-like</fullName>
    </submittedName>
</protein>
<evidence type="ECO:0000313" key="2">
    <source>
        <dbReference type="EMBL" id="MBW81702.1"/>
    </source>
</evidence>
<keyword evidence="2" id="KW-0808">Transferase</keyword>
<evidence type="ECO:0000256" key="1">
    <source>
        <dbReference type="SAM" id="Phobius"/>
    </source>
</evidence>
<keyword evidence="2" id="KW-0418">Kinase</keyword>
<dbReference type="GO" id="GO:0016301">
    <property type="term" value="F:kinase activity"/>
    <property type="evidence" value="ECO:0007669"/>
    <property type="project" value="UniProtKB-KW"/>
</dbReference>
<dbReference type="EMBL" id="GGEC01001219">
    <property type="protein sequence ID" value="MBW81702.1"/>
    <property type="molecule type" value="Transcribed_RNA"/>
</dbReference>
<reference evidence="2" key="1">
    <citation type="submission" date="2018-02" db="EMBL/GenBank/DDBJ databases">
        <title>Rhizophora mucronata_Transcriptome.</title>
        <authorList>
            <person name="Meera S.P."/>
            <person name="Sreeshan A."/>
            <person name="Augustine A."/>
        </authorList>
    </citation>
    <scope>NUCLEOTIDE SEQUENCE</scope>
    <source>
        <tissue evidence="2">Leaf</tissue>
    </source>
</reference>
<name>A0A2P2IKF7_RHIMU</name>
<keyword evidence="1" id="KW-0472">Membrane</keyword>
<dbReference type="AlphaFoldDB" id="A0A2P2IKF7"/>
<proteinExistence type="predicted"/>